<dbReference type="GO" id="GO:0016787">
    <property type="term" value="F:hydrolase activity"/>
    <property type="evidence" value="ECO:0007669"/>
    <property type="project" value="UniProtKB-KW"/>
</dbReference>
<dbReference type="CDD" id="cd12797">
    <property type="entry name" value="M23_peptidase"/>
    <property type="match status" value="1"/>
</dbReference>
<dbReference type="SUPFAM" id="SSF51261">
    <property type="entry name" value="Duplicated hybrid motif"/>
    <property type="match status" value="1"/>
</dbReference>
<keyword evidence="5" id="KW-1185">Reference proteome</keyword>
<dbReference type="PANTHER" id="PTHR21666:SF289">
    <property type="entry name" value="L-ALA--D-GLU ENDOPEPTIDASE"/>
    <property type="match status" value="1"/>
</dbReference>
<evidence type="ECO:0000313" key="5">
    <source>
        <dbReference type="Proteomes" id="UP001596455"/>
    </source>
</evidence>
<protein>
    <submittedName>
        <fullName evidence="4">Murein hydrolase activator EnvC family protein</fullName>
    </submittedName>
</protein>
<dbReference type="PANTHER" id="PTHR21666">
    <property type="entry name" value="PEPTIDASE-RELATED"/>
    <property type="match status" value="1"/>
</dbReference>
<gene>
    <name evidence="4" type="ORF">ACFQQL_09120</name>
</gene>
<sequence length="180" mass="18159">MPDPGPTAAAPGPPGPWPVGRAEPPAGTGLGPARATPTGRYRWPTGGEVPVLREFDAPLVVWGAGHRGVDLQASVGAVVLAAADGVVVFAGTVVDRPVVSVQHADGIRTTYEPVAPTVSAGDRVSAGDVLGHLEAGHCAPRSPACLHLGARTGADSYIDPLTLLGADVVIRLLPFGPRGP</sequence>
<evidence type="ECO:0000313" key="4">
    <source>
        <dbReference type="EMBL" id="MFC7405265.1"/>
    </source>
</evidence>
<dbReference type="InterPro" id="IPR016047">
    <property type="entry name" value="M23ase_b-sheet_dom"/>
</dbReference>
<keyword evidence="4" id="KW-0378">Hydrolase</keyword>
<reference evidence="5" key="1">
    <citation type="journal article" date="2019" name="Int. J. Syst. Evol. Microbiol.">
        <title>The Global Catalogue of Microorganisms (GCM) 10K type strain sequencing project: providing services to taxonomists for standard genome sequencing and annotation.</title>
        <authorList>
            <consortium name="The Broad Institute Genomics Platform"/>
            <consortium name="The Broad Institute Genome Sequencing Center for Infectious Disease"/>
            <person name="Wu L."/>
            <person name="Ma J."/>
        </authorList>
    </citation>
    <scope>NUCLEOTIDE SEQUENCE [LARGE SCALE GENOMIC DNA]</scope>
    <source>
        <strain evidence="5">JCM 1490</strain>
    </source>
</reference>
<name>A0ABW2Q782_9MICO</name>
<evidence type="ECO:0000256" key="1">
    <source>
        <dbReference type="ARBA" id="ARBA00022729"/>
    </source>
</evidence>
<dbReference type="InterPro" id="IPR050570">
    <property type="entry name" value="Cell_wall_metabolism_enzyme"/>
</dbReference>
<dbReference type="RefSeq" id="WP_382393438.1">
    <property type="nucleotide sequence ID" value="NZ_JBHTCQ010000001.1"/>
</dbReference>
<dbReference type="Gene3D" id="2.70.70.10">
    <property type="entry name" value="Glucose Permease (Domain IIA)"/>
    <property type="match status" value="1"/>
</dbReference>
<dbReference type="Proteomes" id="UP001596455">
    <property type="component" value="Unassembled WGS sequence"/>
</dbReference>
<proteinExistence type="predicted"/>
<organism evidence="4 5">
    <name type="scientific">Georgenia alba</name>
    <dbReference type="NCBI Taxonomy" id="2233858"/>
    <lineage>
        <taxon>Bacteria</taxon>
        <taxon>Bacillati</taxon>
        <taxon>Actinomycetota</taxon>
        <taxon>Actinomycetes</taxon>
        <taxon>Micrococcales</taxon>
        <taxon>Bogoriellaceae</taxon>
        <taxon>Georgenia</taxon>
    </lineage>
</organism>
<feature type="compositionally biased region" description="Pro residues" evidence="2">
    <location>
        <begin position="1"/>
        <end position="17"/>
    </location>
</feature>
<feature type="region of interest" description="Disordered" evidence="2">
    <location>
        <begin position="1"/>
        <end position="43"/>
    </location>
</feature>
<evidence type="ECO:0000256" key="2">
    <source>
        <dbReference type="SAM" id="MobiDB-lite"/>
    </source>
</evidence>
<dbReference type="InterPro" id="IPR011055">
    <property type="entry name" value="Dup_hybrid_motif"/>
</dbReference>
<dbReference type="EMBL" id="JBHTCQ010000001">
    <property type="protein sequence ID" value="MFC7405265.1"/>
    <property type="molecule type" value="Genomic_DNA"/>
</dbReference>
<dbReference type="Pfam" id="PF01551">
    <property type="entry name" value="Peptidase_M23"/>
    <property type="match status" value="1"/>
</dbReference>
<comment type="caution">
    <text evidence="4">The sequence shown here is derived from an EMBL/GenBank/DDBJ whole genome shotgun (WGS) entry which is preliminary data.</text>
</comment>
<keyword evidence="1" id="KW-0732">Signal</keyword>
<accession>A0ABW2Q782</accession>
<feature type="domain" description="M23ase beta-sheet core" evidence="3">
    <location>
        <begin position="65"/>
        <end position="159"/>
    </location>
</feature>
<evidence type="ECO:0000259" key="3">
    <source>
        <dbReference type="Pfam" id="PF01551"/>
    </source>
</evidence>